<organism evidence="2">
    <name type="scientific">Tanacetum cinerariifolium</name>
    <name type="common">Dalmatian daisy</name>
    <name type="synonym">Chrysanthemum cinerariifolium</name>
    <dbReference type="NCBI Taxonomy" id="118510"/>
    <lineage>
        <taxon>Eukaryota</taxon>
        <taxon>Viridiplantae</taxon>
        <taxon>Streptophyta</taxon>
        <taxon>Embryophyta</taxon>
        <taxon>Tracheophyta</taxon>
        <taxon>Spermatophyta</taxon>
        <taxon>Magnoliopsida</taxon>
        <taxon>eudicotyledons</taxon>
        <taxon>Gunneridae</taxon>
        <taxon>Pentapetalae</taxon>
        <taxon>asterids</taxon>
        <taxon>campanulids</taxon>
        <taxon>Asterales</taxon>
        <taxon>Asteraceae</taxon>
        <taxon>Asteroideae</taxon>
        <taxon>Anthemideae</taxon>
        <taxon>Anthemidinae</taxon>
        <taxon>Tanacetum</taxon>
    </lineage>
</organism>
<dbReference type="AlphaFoldDB" id="A0A699SSB8"/>
<name>A0A699SSB8_TANCI</name>
<feature type="region of interest" description="Disordered" evidence="1">
    <location>
        <begin position="1"/>
        <end position="33"/>
    </location>
</feature>
<dbReference type="EMBL" id="BKCJ011183169">
    <property type="protein sequence ID" value="GFD00181.1"/>
    <property type="molecule type" value="Genomic_DNA"/>
</dbReference>
<reference evidence="2" key="1">
    <citation type="journal article" date="2019" name="Sci. Rep.">
        <title>Draft genome of Tanacetum cinerariifolium, the natural source of mosquito coil.</title>
        <authorList>
            <person name="Yamashiro T."/>
            <person name="Shiraishi A."/>
            <person name="Satake H."/>
            <person name="Nakayama K."/>
        </authorList>
    </citation>
    <scope>NUCLEOTIDE SEQUENCE</scope>
</reference>
<comment type="caution">
    <text evidence="2">The sequence shown here is derived from an EMBL/GenBank/DDBJ whole genome shotgun (WGS) entry which is preliminary data.</text>
</comment>
<evidence type="ECO:0000313" key="2">
    <source>
        <dbReference type="EMBL" id="GFD00181.1"/>
    </source>
</evidence>
<evidence type="ECO:0000256" key="1">
    <source>
        <dbReference type="SAM" id="MobiDB-lite"/>
    </source>
</evidence>
<feature type="non-terminal residue" evidence="2">
    <location>
        <position position="1"/>
    </location>
</feature>
<feature type="non-terminal residue" evidence="2">
    <location>
        <position position="154"/>
    </location>
</feature>
<gene>
    <name evidence="2" type="ORF">Tci_872150</name>
</gene>
<protein>
    <submittedName>
        <fullName evidence="2">Uncharacterized protein</fullName>
    </submittedName>
</protein>
<proteinExistence type="predicted"/>
<sequence length="154" mass="15904">GRVFQDSAAAKKYGGAPDARRSPPGKWPRMGRKKPKIQLQSSRLLQHGQRHAIAAAVGVLVAYASDGAVAAQVVAGYLAQHAIAAAVQDFDFRDAEHHRVVHEAHELGQRVFGALAAQVERGAEIGHAAGDVEALAAAVGGGGFAGGGFALAHF</sequence>
<accession>A0A699SSB8</accession>